<name>A0A2M4D231_ANODA</name>
<proteinExistence type="predicted"/>
<feature type="chain" id="PRO_5014746900" evidence="1">
    <location>
        <begin position="23"/>
        <end position="90"/>
    </location>
</feature>
<evidence type="ECO:0000256" key="1">
    <source>
        <dbReference type="SAM" id="SignalP"/>
    </source>
</evidence>
<protein>
    <submittedName>
        <fullName evidence="2">Putative secreted protein</fullName>
    </submittedName>
</protein>
<keyword evidence="1" id="KW-0732">Signal</keyword>
<accession>A0A2M4D231</accession>
<evidence type="ECO:0000313" key="2">
    <source>
        <dbReference type="EMBL" id="MBW71630.1"/>
    </source>
</evidence>
<feature type="signal peptide" evidence="1">
    <location>
        <begin position="1"/>
        <end position="22"/>
    </location>
</feature>
<reference evidence="2" key="1">
    <citation type="submission" date="2018-01" db="EMBL/GenBank/DDBJ databases">
        <title>An insight into the sialome of Amazonian anophelines.</title>
        <authorList>
            <person name="Ribeiro J.M."/>
            <person name="Scarpassa V."/>
            <person name="Calvo E."/>
        </authorList>
    </citation>
    <scope>NUCLEOTIDE SEQUENCE</scope>
</reference>
<sequence length="90" mass="10273">MRVDDSVPQVLLLLLLLHTVHRSTPLYKSSNWYPSDLVLVVPAHSRSSAAKFGLVLNRRLRWTRSVCRWLVAVPSGGIRCVCYSCCRCCW</sequence>
<organism evidence="2">
    <name type="scientific">Anopheles darlingi</name>
    <name type="common">Mosquito</name>
    <dbReference type="NCBI Taxonomy" id="43151"/>
    <lineage>
        <taxon>Eukaryota</taxon>
        <taxon>Metazoa</taxon>
        <taxon>Ecdysozoa</taxon>
        <taxon>Arthropoda</taxon>
        <taxon>Hexapoda</taxon>
        <taxon>Insecta</taxon>
        <taxon>Pterygota</taxon>
        <taxon>Neoptera</taxon>
        <taxon>Endopterygota</taxon>
        <taxon>Diptera</taxon>
        <taxon>Nematocera</taxon>
        <taxon>Culicoidea</taxon>
        <taxon>Culicidae</taxon>
        <taxon>Anophelinae</taxon>
        <taxon>Anopheles</taxon>
    </lineage>
</organism>
<dbReference type="AlphaFoldDB" id="A0A2M4D231"/>
<dbReference type="EMBL" id="GGFL01007452">
    <property type="protein sequence ID" value="MBW71630.1"/>
    <property type="molecule type" value="Transcribed_RNA"/>
</dbReference>